<dbReference type="AlphaFoldDB" id="U2EBU6"/>
<accession>U2EBU6</accession>
<reference evidence="1 2" key="2">
    <citation type="journal article" date="2013" name="PLoS ONE">
        <title>INDIGO - INtegrated Data Warehouse of MIcrobial GenOmes with Examples from the Red Sea Extremophiles.</title>
        <authorList>
            <person name="Alam I."/>
            <person name="Antunes A."/>
            <person name="Kamau A.A."/>
            <person name="Ba Alawi W."/>
            <person name="Kalkatawi M."/>
            <person name="Stingl U."/>
            <person name="Bajic V.B."/>
        </authorList>
    </citation>
    <scope>NUCLEOTIDE SEQUENCE [LARGE SCALE GENOMIC DNA]</scope>
    <source>
        <strain evidence="1 2">SSD-17B</strain>
    </source>
</reference>
<dbReference type="OrthoDB" id="9760067at2"/>
<gene>
    <name evidence="1" type="ORF">HLPCO_001803</name>
</gene>
<dbReference type="Proteomes" id="UP000005707">
    <property type="component" value="Unassembled WGS sequence"/>
</dbReference>
<dbReference type="InParanoid" id="U2EBU6"/>
<comment type="caution">
    <text evidence="1">The sequence shown here is derived from an EMBL/GenBank/DDBJ whole genome shotgun (WGS) entry which is preliminary data.</text>
</comment>
<sequence>MPNCVIPGSLAASSLIAFIMNKKYTNGMPLYRIEQESIGGAPHSELASILVNHVVTPPQFS</sequence>
<evidence type="ECO:0000313" key="2">
    <source>
        <dbReference type="Proteomes" id="UP000005707"/>
    </source>
</evidence>
<protein>
    <submittedName>
        <fullName evidence="1">Transposase IS66 protein</fullName>
    </submittedName>
</protein>
<proteinExistence type="predicted"/>
<dbReference type="RefSeq" id="WP_021031087.1">
    <property type="nucleotide sequence ID" value="NZ_AFNU02000005.1"/>
</dbReference>
<organism evidence="1 2">
    <name type="scientific">Haloplasma contractile SSD-17B</name>
    <dbReference type="NCBI Taxonomy" id="1033810"/>
    <lineage>
        <taxon>Bacteria</taxon>
        <taxon>Bacillati</taxon>
        <taxon>Mycoplasmatota</taxon>
        <taxon>Mollicutes</taxon>
        <taxon>Haloplasmatales</taxon>
        <taxon>Haloplasmataceae</taxon>
        <taxon>Haloplasma</taxon>
    </lineage>
</organism>
<evidence type="ECO:0000313" key="1">
    <source>
        <dbReference type="EMBL" id="ERJ12276.1"/>
    </source>
</evidence>
<reference evidence="1 2" key="1">
    <citation type="journal article" date="2011" name="J. Bacteriol.">
        <title>Genome sequence of Haloplasma contractile, an unusual contractile bacterium from a deep-sea anoxic brine lake.</title>
        <authorList>
            <person name="Antunes A."/>
            <person name="Alam I."/>
            <person name="El Dorry H."/>
            <person name="Siam R."/>
            <person name="Robertson A."/>
            <person name="Bajic V.B."/>
            <person name="Stingl U."/>
        </authorList>
    </citation>
    <scope>NUCLEOTIDE SEQUENCE [LARGE SCALE GENOMIC DNA]</scope>
    <source>
        <strain evidence="1 2">SSD-17B</strain>
    </source>
</reference>
<dbReference type="EMBL" id="AFNU02000005">
    <property type="protein sequence ID" value="ERJ12276.1"/>
    <property type="molecule type" value="Genomic_DNA"/>
</dbReference>
<keyword evidence="2" id="KW-1185">Reference proteome</keyword>
<name>U2EBU6_9MOLU</name>